<dbReference type="Pfam" id="PF01751">
    <property type="entry name" value="Toprim"/>
    <property type="match status" value="1"/>
</dbReference>
<comment type="function">
    <text evidence="8">Releases the supercoiling and torsional tension of DNA, which is introduced during the DNA replication and transcription, by transiently cleaving and rejoining one strand of the DNA duplex. Introduces a single-strand break via transesterification at a target site in duplex DNA. The scissile phosphodiester is attacked by the catalytic tyrosine of the enzyme, resulting in the formation of a DNA-(5'-phosphotyrosyl)-enzyme intermediate and the expulsion of a 3'-OH DNA strand. The free DNA strand then undergoes passage around the unbroken strand, thus removing DNA supercoils. Finally, in the religation step, the DNA 3'-OH attacks the covalent intermediate to expel the active-site tyrosine and restore the DNA phosphodiester backbone.</text>
</comment>
<evidence type="ECO:0000313" key="12">
    <source>
        <dbReference type="Proteomes" id="UP000535908"/>
    </source>
</evidence>
<dbReference type="GO" id="GO:0003677">
    <property type="term" value="F:DNA binding"/>
    <property type="evidence" value="ECO:0007669"/>
    <property type="project" value="UniProtKB-KW"/>
</dbReference>
<dbReference type="PROSITE" id="PS50880">
    <property type="entry name" value="TOPRIM"/>
    <property type="match status" value="1"/>
</dbReference>
<keyword evidence="7 8" id="KW-0413">Isomerase</keyword>
<dbReference type="SMART" id="SM00437">
    <property type="entry name" value="TOP1Ac"/>
    <property type="match status" value="1"/>
</dbReference>
<dbReference type="Gene3D" id="1.10.290.10">
    <property type="entry name" value="Topoisomerase I, domain 4"/>
    <property type="match status" value="1"/>
</dbReference>
<dbReference type="InterPro" id="IPR003601">
    <property type="entry name" value="Topo_IA_2"/>
</dbReference>
<dbReference type="GO" id="GO:0006265">
    <property type="term" value="P:DNA topological change"/>
    <property type="evidence" value="ECO:0007669"/>
    <property type="project" value="UniProtKB-UniRule"/>
</dbReference>
<dbReference type="Gene3D" id="1.10.460.10">
    <property type="entry name" value="Topoisomerase I, domain 2"/>
    <property type="match status" value="1"/>
</dbReference>
<dbReference type="EMBL" id="JAARWN010000018">
    <property type="protein sequence ID" value="MBC1937554.1"/>
    <property type="molecule type" value="Genomic_DNA"/>
</dbReference>
<feature type="domain" description="Toprim" evidence="9">
    <location>
        <begin position="3"/>
        <end position="136"/>
    </location>
</feature>
<feature type="site" description="Interaction with DNA" evidence="8">
    <location>
        <position position="307"/>
    </location>
</feature>
<dbReference type="Gene3D" id="2.70.20.10">
    <property type="entry name" value="Topoisomerase I, domain 3"/>
    <property type="match status" value="1"/>
</dbReference>
<feature type="binding site" evidence="8">
    <location>
        <position position="105"/>
    </location>
    <ligand>
        <name>Mg(2+)</name>
        <dbReference type="ChEBI" id="CHEBI:18420"/>
        <note>catalytic</note>
    </ligand>
</feature>
<dbReference type="InterPro" id="IPR003602">
    <property type="entry name" value="Topo_IA_DNA-bd_dom"/>
</dbReference>
<dbReference type="GO" id="GO:0006281">
    <property type="term" value="P:DNA repair"/>
    <property type="evidence" value="ECO:0007669"/>
    <property type="project" value="TreeGrafter"/>
</dbReference>
<dbReference type="PRINTS" id="PR00417">
    <property type="entry name" value="PRTPISMRASEI"/>
</dbReference>
<feature type="region of interest" description="Interaction with DNA" evidence="8">
    <location>
        <begin position="187"/>
        <end position="192"/>
    </location>
</feature>
<dbReference type="HAMAP" id="MF_00953">
    <property type="entry name" value="Topoisom_3_prok"/>
    <property type="match status" value="1"/>
</dbReference>
<evidence type="ECO:0000256" key="2">
    <source>
        <dbReference type="ARBA" id="ARBA00009446"/>
    </source>
</evidence>
<comment type="cofactor">
    <cofactor evidence="8">
        <name>Mg(2+)</name>
        <dbReference type="ChEBI" id="CHEBI:18420"/>
    </cofactor>
</comment>
<organism evidence="11 12">
    <name type="scientific">Listeria grandensis</name>
    <dbReference type="NCBI Taxonomy" id="1494963"/>
    <lineage>
        <taxon>Bacteria</taxon>
        <taxon>Bacillati</taxon>
        <taxon>Bacillota</taxon>
        <taxon>Bacilli</taxon>
        <taxon>Bacillales</taxon>
        <taxon>Listeriaceae</taxon>
        <taxon>Listeria</taxon>
    </lineage>
</organism>
<dbReference type="GO" id="GO:0003917">
    <property type="term" value="F:DNA topoisomerase type I (single strand cut, ATP-independent) activity"/>
    <property type="evidence" value="ECO:0007669"/>
    <property type="project" value="UniProtKB-UniRule"/>
</dbReference>
<dbReference type="CDD" id="cd00186">
    <property type="entry name" value="TOP1Ac"/>
    <property type="match status" value="1"/>
</dbReference>
<dbReference type="InterPro" id="IPR013826">
    <property type="entry name" value="Topo_IA_cen_sub3"/>
</dbReference>
<dbReference type="InterPro" id="IPR006171">
    <property type="entry name" value="TOPRIM_dom"/>
</dbReference>
<dbReference type="InterPro" id="IPR023406">
    <property type="entry name" value="Topo_IA_AS"/>
</dbReference>
<dbReference type="GO" id="GO:0006310">
    <property type="term" value="P:DNA recombination"/>
    <property type="evidence" value="ECO:0007669"/>
    <property type="project" value="TreeGrafter"/>
</dbReference>
<dbReference type="Pfam" id="PF01131">
    <property type="entry name" value="Topoisom_bac"/>
    <property type="match status" value="1"/>
</dbReference>
<feature type="site" description="Interaction with DNA" evidence="8">
    <location>
        <position position="176"/>
    </location>
</feature>
<evidence type="ECO:0000313" key="11">
    <source>
        <dbReference type="EMBL" id="MBC1937554.1"/>
    </source>
</evidence>
<evidence type="ECO:0000256" key="6">
    <source>
        <dbReference type="ARBA" id="ARBA00023125"/>
    </source>
</evidence>
<dbReference type="GO" id="GO:0043597">
    <property type="term" value="C:cytoplasmic replication fork"/>
    <property type="evidence" value="ECO:0007669"/>
    <property type="project" value="TreeGrafter"/>
</dbReference>
<feature type="site" description="Interaction with DNA" evidence="8">
    <location>
        <position position="61"/>
    </location>
</feature>
<evidence type="ECO:0000259" key="10">
    <source>
        <dbReference type="PROSITE" id="PS52039"/>
    </source>
</evidence>
<comment type="caution">
    <text evidence="8">Lacks conserved residue(s) required for the propagation of feature annotation.</text>
</comment>
<dbReference type="NCBIfam" id="NF005829">
    <property type="entry name" value="PRK07726.1"/>
    <property type="match status" value="1"/>
</dbReference>
<dbReference type="CDD" id="cd03362">
    <property type="entry name" value="TOPRIM_TopoIA_TopoIII"/>
    <property type="match status" value="1"/>
</dbReference>
<dbReference type="Proteomes" id="UP000535908">
    <property type="component" value="Unassembled WGS sequence"/>
</dbReference>
<accession>A0A7X1CQZ3</accession>
<evidence type="ECO:0000256" key="5">
    <source>
        <dbReference type="ARBA" id="ARBA00023029"/>
    </source>
</evidence>
<feature type="active site" description="O-(5'-phospho-DNA)-tyrosine intermediate" evidence="8">
    <location>
        <position position="305"/>
    </location>
</feature>
<dbReference type="InterPro" id="IPR005738">
    <property type="entry name" value="TopoIII"/>
</dbReference>
<feature type="binding site" evidence="8">
    <location>
        <position position="9"/>
    </location>
    <ligand>
        <name>Mg(2+)</name>
        <dbReference type="ChEBI" id="CHEBI:18420"/>
        <note>catalytic</note>
    </ligand>
</feature>
<dbReference type="InterPro" id="IPR023405">
    <property type="entry name" value="Topo_IA_core_domain"/>
</dbReference>
<comment type="similarity">
    <text evidence="2 8">Belongs to the type IA topoisomerase family.</text>
</comment>
<keyword evidence="5 8" id="KW-0799">Topoisomerase</keyword>
<reference evidence="11 12" key="1">
    <citation type="submission" date="2020-03" db="EMBL/GenBank/DDBJ databases">
        <title>Soil Listeria distribution.</title>
        <authorList>
            <person name="Liao J."/>
            <person name="Wiedmann M."/>
        </authorList>
    </citation>
    <scope>NUCLEOTIDE SEQUENCE [LARGE SCALE GENOMIC DNA]</scope>
    <source>
        <strain evidence="11 12">FSL L7-0741</strain>
    </source>
</reference>
<evidence type="ECO:0000256" key="3">
    <source>
        <dbReference type="ARBA" id="ARBA00022723"/>
    </source>
</evidence>
<evidence type="ECO:0000256" key="4">
    <source>
        <dbReference type="ARBA" id="ARBA00022842"/>
    </source>
</evidence>
<dbReference type="InterPro" id="IPR013825">
    <property type="entry name" value="Topo_IA_cen_sub2"/>
</dbReference>
<evidence type="ECO:0000259" key="9">
    <source>
        <dbReference type="PROSITE" id="PS50880"/>
    </source>
</evidence>
<dbReference type="InterPro" id="IPR013497">
    <property type="entry name" value="Topo_IA_cen"/>
</dbReference>
<name>A0A7X1CQZ3_9LIST</name>
<dbReference type="InterPro" id="IPR000380">
    <property type="entry name" value="Topo_IA"/>
</dbReference>
<feature type="site" description="Interaction with DNA" evidence="8">
    <location>
        <position position="168"/>
    </location>
</feature>
<dbReference type="PANTHER" id="PTHR11390:SF21">
    <property type="entry name" value="DNA TOPOISOMERASE 3-ALPHA"/>
    <property type="match status" value="1"/>
</dbReference>
<proteinExistence type="inferred from homology"/>
<dbReference type="SMART" id="SM00436">
    <property type="entry name" value="TOP1Bc"/>
    <property type="match status" value="1"/>
</dbReference>
<dbReference type="GO" id="GO:0000287">
    <property type="term" value="F:magnesium ion binding"/>
    <property type="evidence" value="ECO:0007669"/>
    <property type="project" value="UniProtKB-UniRule"/>
</dbReference>
<dbReference type="InterPro" id="IPR034144">
    <property type="entry name" value="TOPRIM_TopoIII"/>
</dbReference>
<gene>
    <name evidence="8" type="primary">topB</name>
    <name evidence="11" type="ORF">HCA69_14345</name>
</gene>
<comment type="caution">
    <text evidence="11">The sequence shown here is derived from an EMBL/GenBank/DDBJ whole genome shotgun (WGS) entry which is preliminary data.</text>
</comment>
<feature type="domain" description="Topo IA-type catalytic" evidence="10">
    <location>
        <begin position="153"/>
        <end position="578"/>
    </location>
</feature>
<evidence type="ECO:0000256" key="7">
    <source>
        <dbReference type="ARBA" id="ARBA00023235"/>
    </source>
</evidence>
<dbReference type="EC" id="5.6.2.1" evidence="8"/>
<dbReference type="RefSeq" id="WP_185411617.1">
    <property type="nucleotide sequence ID" value="NZ_JAARRE010000017.1"/>
</dbReference>
<dbReference type="InterPro" id="IPR013824">
    <property type="entry name" value="Topo_IA_cen_sub1"/>
</dbReference>
<protein>
    <recommendedName>
        <fullName evidence="8">DNA topoisomerase 3</fullName>
        <ecNumber evidence="8">5.6.2.1</ecNumber>
    </recommendedName>
    <alternativeName>
        <fullName evidence="8">DNA topoisomerase III</fullName>
    </alternativeName>
</protein>
<evidence type="ECO:0000256" key="8">
    <source>
        <dbReference type="HAMAP-Rule" id="MF_00953"/>
    </source>
</evidence>
<dbReference type="Gene3D" id="3.40.50.140">
    <property type="match status" value="1"/>
</dbReference>
<dbReference type="PANTHER" id="PTHR11390">
    <property type="entry name" value="PROKARYOTIC DNA TOPOISOMERASE"/>
    <property type="match status" value="1"/>
</dbReference>
<comment type="catalytic activity">
    <reaction evidence="1 8">
        <text>ATP-independent breakage of single-stranded DNA, followed by passage and rejoining.</text>
        <dbReference type="EC" id="5.6.2.1"/>
    </reaction>
</comment>
<dbReference type="PROSITE" id="PS52039">
    <property type="entry name" value="TOPO_IA_2"/>
    <property type="match status" value="1"/>
</dbReference>
<keyword evidence="3 8" id="KW-0479">Metal-binding</keyword>
<dbReference type="SUPFAM" id="SSF56712">
    <property type="entry name" value="Prokaryotic type I DNA topoisomerase"/>
    <property type="match status" value="1"/>
</dbReference>
<sequence length="714" mass="80218">MTKTVVLAEKPSVGKDIARVLGCKQGKNGYLEGSKYIVTWALGHLITLADPENYDAKYKSWNMEDLPMLPQKMKLVPIKQTRKQYETVKSLMTRKDVSDIVIATDAGREGELVARWIIEYAKVKKPIKRLWISSVTDKAIREGFSKLQPGKAYENLYRSAEARSEADWVVGINATRALTTKYNAQLSCGRVQTPTLAMIAGREEEIRQFKPKEFYQLTAVTEQGSFAWSKGQTFDEAEAEKIARSLNGKEALITDVAVKEKKTHAPGLYDLTELQRDANKRFDFSAKETLNIMQTLYERHKILTYPRTDSRFISDDIVPTLKERVEACGIGPYAKPARAVASKPIKANKSFVDNSKVSDHHAIIPTEETPSLSDLNDRERKIYDLVVKRFLAVLSAPFVYEETAVQAKIGAETFGLKGKVVKSLGWKAVYNEDNDTDTVTKLKKGEQLKVRDIQIHTGKTKPPARFNEATLLSAMENPSLSSGKKDLAKTLGETGGLGTVATRADIIEKLFNSFSLEKQGKDIMITSKGRQLLDLVPADLKSPELTAIWEQKLSKIAKGQLDKTTFTNEMRDYAKKAVTEIKQNDKKFKHDNITSTKCPDCGKLMLKVKGKRGTMLVCQDRECGHRESVARTTNARCPVCHKRMELRGEGDKQIFTCSCGHREKLSAFNARRGNEKNKNVSKSEVANYMKKQNKQEEEPFNNPMAEALAKLKLK</sequence>
<keyword evidence="6 8" id="KW-0238">DNA-binding</keyword>
<dbReference type="PROSITE" id="PS00396">
    <property type="entry name" value="TOPO_IA_1"/>
    <property type="match status" value="1"/>
</dbReference>
<dbReference type="SMART" id="SM00493">
    <property type="entry name" value="TOPRIM"/>
    <property type="match status" value="1"/>
</dbReference>
<dbReference type="AlphaFoldDB" id="A0A7X1CQZ3"/>
<dbReference type="NCBIfam" id="TIGR01056">
    <property type="entry name" value="topB"/>
    <property type="match status" value="1"/>
</dbReference>
<evidence type="ECO:0000256" key="1">
    <source>
        <dbReference type="ARBA" id="ARBA00000213"/>
    </source>
</evidence>
<keyword evidence="4 8" id="KW-0460">Magnesium</keyword>